<organism evidence="6 7">
    <name type="scientific">Blautia wexlerae</name>
    <dbReference type="NCBI Taxonomy" id="418240"/>
    <lineage>
        <taxon>Bacteria</taxon>
        <taxon>Bacillati</taxon>
        <taxon>Bacillota</taxon>
        <taxon>Clostridia</taxon>
        <taxon>Lachnospirales</taxon>
        <taxon>Lachnospiraceae</taxon>
        <taxon>Blautia</taxon>
    </lineage>
</organism>
<dbReference type="GO" id="GO:0008234">
    <property type="term" value="F:cysteine-type peptidase activity"/>
    <property type="evidence" value="ECO:0007669"/>
    <property type="project" value="InterPro"/>
</dbReference>
<dbReference type="Pfam" id="PF18560">
    <property type="entry name" value="Lectin_like"/>
    <property type="match status" value="1"/>
</dbReference>
<dbReference type="InterPro" id="IPR036116">
    <property type="entry name" value="FN3_sf"/>
</dbReference>
<protein>
    <submittedName>
        <fullName evidence="6">Internalin-J</fullName>
    </submittedName>
</protein>
<dbReference type="InterPro" id="IPR013783">
    <property type="entry name" value="Ig-like_fold"/>
</dbReference>
<dbReference type="SUPFAM" id="SSF52047">
    <property type="entry name" value="RNI-like"/>
    <property type="match status" value="1"/>
</dbReference>
<evidence type="ECO:0000313" key="6">
    <source>
        <dbReference type="EMBL" id="CUO16199.1"/>
    </source>
</evidence>
<dbReference type="PROSITE" id="PS00139">
    <property type="entry name" value="THIOL_PROTEASE_CYS"/>
    <property type="match status" value="1"/>
</dbReference>
<dbReference type="InterPro" id="IPR032675">
    <property type="entry name" value="LRR_dom_sf"/>
</dbReference>
<dbReference type="SUPFAM" id="SSF49265">
    <property type="entry name" value="Fibronectin type III"/>
    <property type="match status" value="2"/>
</dbReference>
<feature type="domain" description="Peptidase C1A papain C-terminal" evidence="4">
    <location>
        <begin position="961"/>
        <end position="1118"/>
    </location>
</feature>
<sequence>MKKKKFPVFILCSLLTLTNIQTPWAFSDEAPDDPVFSDESVDDPVFPVELPDDPAFSDEITPDEATYAKDTADISASGNSIPITADSGFADPVFQKWISENIDTDRNGLLSDEEISMCTEISIPSMSVDSLEGIEYFYNLKTLDCSDNELLFLDVSANTVLKSLNCSHNNLLSLDLSSCKKLKDLDISFNNCGSNSSISLPKSFSVEKLNISSVVLDDFDFSRFSRLKELDCSNCNLRALKPASMPSLEKLICSGNLLDTLNLSRLSGLKYLDCSSNSIQTLKLPDTRSLNTLYCQNNLLTKLNLSGFLSLKKLNCSDNKLLEPDLRGCFPEELICNDNVIRTPMEFYDLSQFASPEDITIMENGMIDTSYRLTAINKLNPVKIRRRFTSASTEQYGTQIIYIGYLLENDFRSPALFQQMQQNYPLTDDHMLSREYLKEVSSLSFDEDFPLFSSDLAYFTGLKSLRCTDLPQITELDLSRNPELTELICIGTGIRSLNLTSNKSLESVQLCNNSLSSLNITGLTSLSSLDCRFNSLVSVDTTGCTALKDNLFFPQHTCTVNADQAGKISFDQLGNFHQQLDTPAAILAGDELLYTPGDDFFTLLSPAVTMTEASFSIMDTNTWQILGTCRMTINIESGTPVTPEKPSLKKIKSTHEVTITWKKAKNVSGYRILRREKNKSEASWKAIATVSSSRTSYTDSTGLIKKSYLYTVQSYTFRNGKKIYSKYNTKGLTGTAKLKRPAVKKPQKDVVINLMWDEVPGADGYRIYRRRKGISKWTKLGDIEFSGLYYTDETAVPKTVYDYAVRPYRKLGSKISLGDYSSTGYVCQTAIPKVSLTSVTEQDGGVTVKWKHQTYVTGYFIYRADDQNSKYCKISDTPNGPDSEEYYAYYEPVPFGSVNPLYKVRAYVLIGKKYYYGPYSRALALNPYSDNLNAHDFSEFHMGYQLSNSSSSTGFDRNYNDGGSFSMAAAYLTRGSGPVYEWQAPYENISSASYDSFTPALRVNEIMFIPQRKNALDNQAIKQAIMNYGAVSASYLSVDEYYSNDQISFCLPDDYDAGRAPAGSAPVISTQHAIAIVGWDDDYAKENFPVRPAGNGAFLCKNSWGKDFGDNGYFYISYYDGFLGMQEFSMAFGKISSDNTCNRIYQYDPLGATTAFGYNDELYCANVFPENGQKLARKEQLGSVSFYTYDNDYNYEVYIVSSFKNQNSFQKLPSPAARGNCRYAGYHTVDFSRPVTLKAGTRFAVVIKLWSSTGAKTYFEAPLNGTSSRATASDGESYISHHGDIWTDFNTYLPNTNVCIKAFTNGKITENVPAAGSDGKDISCESYSAEELKERGFLLNPAYEDGSSDMVSSVSTGNASSASAPVLPAAYDLRQSGRVSPVKNQGEQGLCWTFSTYASLESFLLFS</sequence>
<dbReference type="CDD" id="cd02619">
    <property type="entry name" value="Peptidase_C1"/>
    <property type="match status" value="1"/>
</dbReference>
<dbReference type="InterPro" id="IPR038765">
    <property type="entry name" value="Papain-like_cys_pep_sf"/>
</dbReference>
<dbReference type="InterPro" id="IPR025660">
    <property type="entry name" value="Pept_his_AS"/>
</dbReference>
<dbReference type="InterPro" id="IPR003961">
    <property type="entry name" value="FN3_dom"/>
</dbReference>
<reference evidence="6 7" key="1">
    <citation type="submission" date="2015-09" db="EMBL/GenBank/DDBJ databases">
        <authorList>
            <consortium name="Pathogen Informatics"/>
        </authorList>
    </citation>
    <scope>NUCLEOTIDE SEQUENCE [LARGE SCALE GENOMIC DNA]</scope>
    <source>
        <strain evidence="6 7">2789STDY5834863</strain>
    </source>
</reference>
<dbReference type="SUPFAM" id="SSF54001">
    <property type="entry name" value="Cysteine proteinases"/>
    <property type="match status" value="2"/>
</dbReference>
<dbReference type="RefSeq" id="WP_055200481.1">
    <property type="nucleotide sequence ID" value="NZ_BTHH01000013.1"/>
</dbReference>
<dbReference type="GO" id="GO:0006508">
    <property type="term" value="P:proteolysis"/>
    <property type="evidence" value="ECO:0007669"/>
    <property type="project" value="InterPro"/>
</dbReference>
<evidence type="ECO:0000256" key="2">
    <source>
        <dbReference type="ARBA" id="ARBA00022737"/>
    </source>
</evidence>
<name>A0A174CVR5_9FIRM</name>
<feature type="domain" description="Lectin-like" evidence="5">
    <location>
        <begin position="1144"/>
        <end position="1304"/>
    </location>
</feature>
<dbReference type="Gene3D" id="3.90.70.10">
    <property type="entry name" value="Cysteine proteinases"/>
    <property type="match status" value="2"/>
</dbReference>
<proteinExistence type="predicted"/>
<dbReference type="InterPro" id="IPR040528">
    <property type="entry name" value="Lectin-like"/>
</dbReference>
<dbReference type="SUPFAM" id="SSF52058">
    <property type="entry name" value="L domain-like"/>
    <property type="match status" value="1"/>
</dbReference>
<dbReference type="Gene3D" id="3.80.10.10">
    <property type="entry name" value="Ribonuclease Inhibitor"/>
    <property type="match status" value="2"/>
</dbReference>
<dbReference type="EMBL" id="CYZN01000012">
    <property type="protein sequence ID" value="CUO16199.1"/>
    <property type="molecule type" value="Genomic_DNA"/>
</dbReference>
<dbReference type="GO" id="GO:0035591">
    <property type="term" value="F:signaling adaptor activity"/>
    <property type="evidence" value="ECO:0007669"/>
    <property type="project" value="TreeGrafter"/>
</dbReference>
<dbReference type="Pfam" id="PF00112">
    <property type="entry name" value="Peptidase_C1"/>
    <property type="match status" value="2"/>
</dbReference>
<dbReference type="PROSITE" id="PS00018">
    <property type="entry name" value="EF_HAND_1"/>
    <property type="match status" value="1"/>
</dbReference>
<keyword evidence="1" id="KW-0433">Leucine-rich repeat</keyword>
<dbReference type="InterPro" id="IPR052574">
    <property type="entry name" value="CDIRP"/>
</dbReference>
<dbReference type="Gene3D" id="2.60.40.10">
    <property type="entry name" value="Immunoglobulins"/>
    <property type="match status" value="3"/>
</dbReference>
<accession>A0A174CVR5</accession>
<keyword evidence="3" id="KW-0732">Signal</keyword>
<dbReference type="PROSITE" id="PS00639">
    <property type="entry name" value="THIOL_PROTEASE_HIS"/>
    <property type="match status" value="1"/>
</dbReference>
<dbReference type="PANTHER" id="PTHR47566">
    <property type="match status" value="1"/>
</dbReference>
<evidence type="ECO:0000313" key="7">
    <source>
        <dbReference type="Proteomes" id="UP000095431"/>
    </source>
</evidence>
<feature type="domain" description="Peptidase C1A papain C-terminal" evidence="4">
    <location>
        <begin position="1367"/>
        <end position="1403"/>
    </location>
</feature>
<dbReference type="Proteomes" id="UP000095431">
    <property type="component" value="Unassembled WGS sequence"/>
</dbReference>
<dbReference type="InterPro" id="IPR000668">
    <property type="entry name" value="Peptidase_C1A_C"/>
</dbReference>
<feature type="chain" id="PRO_5008019533" evidence="3">
    <location>
        <begin position="26"/>
        <end position="1407"/>
    </location>
</feature>
<feature type="signal peptide" evidence="3">
    <location>
        <begin position="1"/>
        <end position="25"/>
    </location>
</feature>
<dbReference type="InterPro" id="IPR000169">
    <property type="entry name" value="Pept_cys_AS"/>
</dbReference>
<evidence type="ECO:0000259" key="4">
    <source>
        <dbReference type="Pfam" id="PF00112"/>
    </source>
</evidence>
<dbReference type="CDD" id="cd00063">
    <property type="entry name" value="FN3"/>
    <property type="match status" value="1"/>
</dbReference>
<keyword evidence="2" id="KW-0677">Repeat</keyword>
<evidence type="ECO:0000256" key="3">
    <source>
        <dbReference type="SAM" id="SignalP"/>
    </source>
</evidence>
<dbReference type="PANTHER" id="PTHR47566:SF1">
    <property type="entry name" value="PROTEIN NUD1"/>
    <property type="match status" value="1"/>
</dbReference>
<dbReference type="InterPro" id="IPR018247">
    <property type="entry name" value="EF_Hand_1_Ca_BS"/>
</dbReference>
<evidence type="ECO:0000256" key="1">
    <source>
        <dbReference type="ARBA" id="ARBA00022614"/>
    </source>
</evidence>
<gene>
    <name evidence="6" type="primary">inlJ_2</name>
    <name evidence="6" type="ORF">ERS852478_02013</name>
</gene>
<evidence type="ECO:0000259" key="5">
    <source>
        <dbReference type="Pfam" id="PF18560"/>
    </source>
</evidence>